<dbReference type="Pfam" id="PF21539">
    <property type="entry name" value="Med15_C"/>
    <property type="match status" value="1"/>
</dbReference>
<reference evidence="8 9" key="1">
    <citation type="journal article" date="2023" name="BMC Biotechnol.">
        <title>Vitis rotundifolia cv Carlos genome sequencing.</title>
        <authorList>
            <person name="Huff M."/>
            <person name="Hulse-Kemp A."/>
            <person name="Scheffler B."/>
            <person name="Youngblood R."/>
            <person name="Simpson S."/>
            <person name="Babiker E."/>
            <person name="Staton M."/>
        </authorList>
    </citation>
    <scope>NUCLEOTIDE SEQUENCE [LARGE SCALE GENOMIC DNA]</scope>
    <source>
        <tissue evidence="8">Leaf</tissue>
    </source>
</reference>
<dbReference type="InterPro" id="IPR036546">
    <property type="entry name" value="MED15_KIX"/>
</dbReference>
<dbReference type="GO" id="GO:0031490">
    <property type="term" value="F:chromatin DNA binding"/>
    <property type="evidence" value="ECO:0007669"/>
    <property type="project" value="InterPro"/>
</dbReference>
<feature type="domain" description="Mediator complex subunit 15 KIX" evidence="6">
    <location>
        <begin position="19"/>
        <end position="97"/>
    </location>
</feature>
<keyword evidence="9" id="KW-1185">Reference proteome</keyword>
<feature type="compositionally biased region" description="Polar residues" evidence="5">
    <location>
        <begin position="681"/>
        <end position="703"/>
    </location>
</feature>
<evidence type="ECO:0000256" key="4">
    <source>
        <dbReference type="ARBA" id="ARBA00023242"/>
    </source>
</evidence>
<proteinExistence type="predicted"/>
<comment type="subcellular location">
    <subcellularLocation>
        <location evidence="1">Nucleus</location>
    </subcellularLocation>
</comment>
<dbReference type="GO" id="GO:0003713">
    <property type="term" value="F:transcription coactivator activity"/>
    <property type="evidence" value="ECO:0007669"/>
    <property type="project" value="InterPro"/>
</dbReference>
<feature type="compositionally biased region" description="Polar residues" evidence="5">
    <location>
        <begin position="150"/>
        <end position="161"/>
    </location>
</feature>
<sequence>MMDDVVCKTVVNESGVDAEGWRAGFNWDAREKVVNRIVETLKNQVPCSDANALNELKNVAVKFEDKIFCDAATKDDYTYRICQRMLKMENLKYQNVSTSSSTPGISQTTKLEVVGHSSSLQNASGFSHELVGHSVGQHVRSNAFANIQREMQGSQPSQQVAFQPHQRQHLPHQYLKQKVQKQNIHPSFMQPNIHYSHHDQQQQQILSQPTPLQSSQQLTLPTQQPRQLIGQQLNTTLLQQNHQFGQQNNLSEHQLQQPPFYLQNMSNSFQQPLNPQSNVSGVQQQQKIVGPQSDVLNMQVHQHSVNILQQAETNTAQKNVPWTSQTLQLHKLLGSQQKNNSLPESTPHRPQTSPALLQPQNVIDNQKQLLKSQRVLPEASSVPGESTAHIENPNTADWYDQAYQKLQPMREKVLSELLKAYKSVHSICLKALEPGVAEKWKNKKSTLEKMIRFLQLSRSDIVHCPKDKVVYYQHMILNYWSSICKSHGSAQNQGPQLQVPGSQSLTQLQQQRNMKPSLSPMNLISSTPAGTIPMLSTHQGVPNSQPNTSSLQSSSQVGSEQRNALSPFHQTFMKPMQQNVVNVLQATNSPSNTTLDHTMSSPQPSSAGATFPQMKQQQKHQIMQTQKLKPQMAQQWIHRKQQMVQKMYDSDGSVKPLIGVSSGMVQQHHSTGQNLDYPHQSLLSTNPHQLHATSPQTSQHSCPQIDQQNYLSPLSKSGTPLQSDASLFIVPSPSTPLTPSSVPVDLDKHPSGVLPLSFAEKNGHPQTPVALAQVQIQNQALTMGTPGISVSPLLAELTSPDGNEQSPIMEQPLDRLLKAVKSISPKALSASVHEIGSVGSMIDRIARTTDCNESRAAISLDLVANTRYHLQVQNLSGSPPSEKMNRHISAMAFDELSSSVIEVNNLKQLRGQISDIDSTANSRIKRPRIEPCNELLEEIRHINQRQVEIVVDIVSDSAEDVGTTSAGEGTTVRCSYNAVALRENFKLKCAASQILSILPIWFLVPSNYPNSSPTVLDKLPFDWSRNRKEHEDLSQKARSRFNLSLRNLSQPMSLTEMAKTWEVCAHAVFYEYARLMGGECFTSRYGTWENCVVAS</sequence>
<organism evidence="8 9">
    <name type="scientific">Vitis rotundifolia</name>
    <name type="common">Muscadine grape</name>
    <dbReference type="NCBI Taxonomy" id="103349"/>
    <lineage>
        <taxon>Eukaryota</taxon>
        <taxon>Viridiplantae</taxon>
        <taxon>Streptophyta</taxon>
        <taxon>Embryophyta</taxon>
        <taxon>Tracheophyta</taxon>
        <taxon>Spermatophyta</taxon>
        <taxon>Magnoliopsida</taxon>
        <taxon>eudicotyledons</taxon>
        <taxon>Gunneridae</taxon>
        <taxon>Pentapetalae</taxon>
        <taxon>rosids</taxon>
        <taxon>Vitales</taxon>
        <taxon>Vitaceae</taxon>
        <taxon>Viteae</taxon>
        <taxon>Vitis</taxon>
    </lineage>
</organism>
<feature type="compositionally biased region" description="Polar residues" evidence="5">
    <location>
        <begin position="490"/>
        <end position="543"/>
    </location>
</feature>
<dbReference type="Proteomes" id="UP001168098">
    <property type="component" value="Unassembled WGS sequence"/>
</dbReference>
<evidence type="ECO:0008006" key="10">
    <source>
        <dbReference type="Google" id="ProtNLM"/>
    </source>
</evidence>
<dbReference type="Pfam" id="PF16987">
    <property type="entry name" value="KIX_2"/>
    <property type="match status" value="1"/>
</dbReference>
<dbReference type="PANTHER" id="PTHR33137:SF4">
    <property type="entry name" value="MEDIATOR OF RNA POLYMERASE II TRANSCRIPTION SUBUNIT 15A-RELATED"/>
    <property type="match status" value="1"/>
</dbReference>
<gene>
    <name evidence="8" type="ORF">PVL29_009998</name>
</gene>
<evidence type="ECO:0000256" key="3">
    <source>
        <dbReference type="ARBA" id="ARBA00023163"/>
    </source>
</evidence>
<feature type="region of interest" description="Disordered" evidence="5">
    <location>
        <begin position="150"/>
        <end position="170"/>
    </location>
</feature>
<dbReference type="Gene3D" id="1.10.246.20">
    <property type="entry name" value="Coactivator CBP, KIX domain"/>
    <property type="match status" value="1"/>
</dbReference>
<protein>
    <recommendedName>
        <fullName evidence="10">Mediator complex subunit 15 KIX domain-containing protein</fullName>
    </recommendedName>
</protein>
<feature type="region of interest" description="Disordered" evidence="5">
    <location>
        <begin position="490"/>
        <end position="562"/>
    </location>
</feature>
<evidence type="ECO:0000259" key="7">
    <source>
        <dbReference type="Pfam" id="PF21539"/>
    </source>
</evidence>
<comment type="caution">
    <text evidence="8">The sequence shown here is derived from an EMBL/GenBank/DDBJ whole genome shotgun (WGS) entry which is preliminary data.</text>
</comment>
<name>A0AA39DSA0_VITRO</name>
<dbReference type="EMBL" id="JARBHA010000008">
    <property type="protein sequence ID" value="KAJ9694284.1"/>
    <property type="molecule type" value="Genomic_DNA"/>
</dbReference>
<dbReference type="InterPro" id="IPR036529">
    <property type="entry name" value="KIX_dom_sf"/>
</dbReference>
<dbReference type="AlphaFoldDB" id="A0AA39DSA0"/>
<evidence type="ECO:0000313" key="9">
    <source>
        <dbReference type="Proteomes" id="UP001168098"/>
    </source>
</evidence>
<dbReference type="GO" id="GO:0005634">
    <property type="term" value="C:nucleus"/>
    <property type="evidence" value="ECO:0007669"/>
    <property type="project" value="UniProtKB-SubCell"/>
</dbReference>
<accession>A0AA39DSA0</accession>
<feature type="compositionally biased region" description="Polar residues" evidence="5">
    <location>
        <begin position="663"/>
        <end position="674"/>
    </location>
</feature>
<evidence type="ECO:0000256" key="5">
    <source>
        <dbReference type="SAM" id="MobiDB-lite"/>
    </source>
</evidence>
<feature type="compositionally biased region" description="Low complexity" evidence="5">
    <location>
        <begin position="201"/>
        <end position="222"/>
    </location>
</feature>
<dbReference type="InterPro" id="IPR044661">
    <property type="entry name" value="MED15a/b/c-like"/>
</dbReference>
<feature type="domain" description="ARC105/Med15 mediator subunit C-terminal" evidence="7">
    <location>
        <begin position="986"/>
        <end position="1064"/>
    </location>
</feature>
<feature type="region of interest" description="Disordered" evidence="5">
    <location>
        <begin position="337"/>
        <end position="358"/>
    </location>
</feature>
<evidence type="ECO:0000259" key="6">
    <source>
        <dbReference type="Pfam" id="PF16987"/>
    </source>
</evidence>
<keyword evidence="3" id="KW-0804">Transcription</keyword>
<feature type="region of interest" description="Disordered" evidence="5">
    <location>
        <begin position="189"/>
        <end position="222"/>
    </location>
</feature>
<dbReference type="InterPro" id="IPR048386">
    <property type="entry name" value="Med15_C"/>
</dbReference>
<evidence type="ECO:0000256" key="2">
    <source>
        <dbReference type="ARBA" id="ARBA00023015"/>
    </source>
</evidence>
<dbReference type="PANTHER" id="PTHR33137">
    <property type="entry name" value="MEDIATOR OF RNA POLYMERASE II TRANSCRIPTION SUBUNIT 15A-RELATED"/>
    <property type="match status" value="1"/>
</dbReference>
<evidence type="ECO:0000256" key="1">
    <source>
        <dbReference type="ARBA" id="ARBA00004123"/>
    </source>
</evidence>
<feature type="compositionally biased region" description="Low complexity" evidence="5">
    <location>
        <begin position="544"/>
        <end position="561"/>
    </location>
</feature>
<keyword evidence="4" id="KW-0539">Nucleus</keyword>
<dbReference type="FunFam" id="1.10.246.20:FF:000005">
    <property type="entry name" value="Protein sepa-1"/>
    <property type="match status" value="1"/>
</dbReference>
<keyword evidence="2" id="KW-0805">Transcription regulation</keyword>
<evidence type="ECO:0000313" key="8">
    <source>
        <dbReference type="EMBL" id="KAJ9694284.1"/>
    </source>
</evidence>
<feature type="region of interest" description="Disordered" evidence="5">
    <location>
        <begin position="663"/>
        <end position="703"/>
    </location>
</feature>